<dbReference type="PANTHER" id="PTHR43065">
    <property type="entry name" value="SENSOR HISTIDINE KINASE"/>
    <property type="match status" value="1"/>
</dbReference>
<evidence type="ECO:0000256" key="6">
    <source>
        <dbReference type="ARBA" id="ARBA00022679"/>
    </source>
</evidence>
<dbReference type="InterPro" id="IPR013767">
    <property type="entry name" value="PAS_fold"/>
</dbReference>
<dbReference type="GO" id="GO:0006355">
    <property type="term" value="P:regulation of DNA-templated transcription"/>
    <property type="evidence" value="ECO:0007669"/>
    <property type="project" value="InterPro"/>
</dbReference>
<dbReference type="InterPro" id="IPR036890">
    <property type="entry name" value="HATPase_C_sf"/>
</dbReference>
<evidence type="ECO:0000313" key="17">
    <source>
        <dbReference type="Proteomes" id="UP000199820"/>
    </source>
</evidence>
<dbReference type="SUPFAM" id="SSF55890">
    <property type="entry name" value="Sporulation response regulatory protein Spo0B"/>
    <property type="match status" value="1"/>
</dbReference>
<dbReference type="EC" id="2.7.13.3" evidence="3"/>
<reference evidence="16 17" key="1">
    <citation type="submission" date="2016-10" db="EMBL/GenBank/DDBJ databases">
        <authorList>
            <person name="de Groot N.N."/>
        </authorList>
    </citation>
    <scope>NUCLEOTIDE SEQUENCE [LARGE SCALE GENOMIC DNA]</scope>
    <source>
        <strain evidence="16 17">KH1P1</strain>
    </source>
</reference>
<dbReference type="STRING" id="1526.SAMN02910262_01722"/>
<evidence type="ECO:0000256" key="5">
    <source>
        <dbReference type="ARBA" id="ARBA00022553"/>
    </source>
</evidence>
<name>A0A1I0D6K6_9FIRM</name>
<feature type="domain" description="PAS" evidence="15">
    <location>
        <begin position="216"/>
        <end position="286"/>
    </location>
</feature>
<feature type="domain" description="Histidine kinase" evidence="14">
    <location>
        <begin position="432"/>
        <end position="537"/>
    </location>
</feature>
<evidence type="ECO:0000256" key="4">
    <source>
        <dbReference type="ARBA" id="ARBA00022475"/>
    </source>
</evidence>
<dbReference type="InterPro" id="IPR016120">
    <property type="entry name" value="Sig_transdc_His_kin_SpoOB"/>
</dbReference>
<comment type="subcellular location">
    <subcellularLocation>
        <location evidence="2">Cell membrane</location>
        <topology evidence="2">Multi-pass membrane protein</topology>
    </subcellularLocation>
</comment>
<dbReference type="InterPro" id="IPR039506">
    <property type="entry name" value="SPOB_a"/>
</dbReference>
<dbReference type="InterPro" id="IPR035965">
    <property type="entry name" value="PAS-like_dom_sf"/>
</dbReference>
<evidence type="ECO:0000313" key="16">
    <source>
        <dbReference type="EMBL" id="SET27247.1"/>
    </source>
</evidence>
<proteinExistence type="predicted"/>
<dbReference type="Proteomes" id="UP000199820">
    <property type="component" value="Unassembled WGS sequence"/>
</dbReference>
<dbReference type="PROSITE" id="PS50109">
    <property type="entry name" value="HIS_KIN"/>
    <property type="match status" value="1"/>
</dbReference>
<evidence type="ECO:0000256" key="7">
    <source>
        <dbReference type="ARBA" id="ARBA00022692"/>
    </source>
</evidence>
<evidence type="ECO:0000259" key="15">
    <source>
        <dbReference type="PROSITE" id="PS50112"/>
    </source>
</evidence>
<dbReference type="SUPFAM" id="SSF103190">
    <property type="entry name" value="Sensory domain-like"/>
    <property type="match status" value="1"/>
</dbReference>
<dbReference type="InterPro" id="IPR000014">
    <property type="entry name" value="PAS"/>
</dbReference>
<dbReference type="InterPro" id="IPR029151">
    <property type="entry name" value="Sensor-like_sf"/>
</dbReference>
<dbReference type="InterPro" id="IPR003594">
    <property type="entry name" value="HATPase_dom"/>
</dbReference>
<keyword evidence="12" id="KW-0902">Two-component regulatory system</keyword>
<keyword evidence="13" id="KW-0472">Membrane</keyword>
<keyword evidence="6" id="KW-0808">Transferase</keyword>
<evidence type="ECO:0000256" key="11">
    <source>
        <dbReference type="ARBA" id="ARBA00022989"/>
    </source>
</evidence>
<sequence>MKRLFTPSNELEKLICRLFLAFSALLAGISLVIALFYALHQQRAYMDRMIAGSSTWMAELPQTRQMIRNGYPESSTTEMLDLFVASIPDVTGAVIYNTNGVRFYNTSRDADGETYLDGDEIPILHGAAPYITTGYGTLGAQRRSFHAVTDESGKQIGFVMLAVSQARISAANRDIVYLHLFFFVIMIVFCLIMTAIVIRRIRHTLRGNDPDELIRSYTNQDAALNSLAEGLLSVDASGTVTFSNREAGAMLSADGEELRNRSIFDLFPDSSFSRIVRGGQPVLHKPAQISGRRLLISEVPMEYHGIANRSKGGMLVILQDQTETLRLSDELSGARSMMDTMRAFNHEYLNKLHIILGYLQTGDIDSAKQFIINSNLVTSQAIRETANNLRISRLCALVVGKMMHAAELGITLKLVPGSSAAENNLLIPESDLCTIVGNLLENAIDELKKYDFPVREINLGIFFEHDCNIISCEDTGSGIDPKIRERMFEQGVTTKGIGHGTGLHLVHDIAANHRGTIEVESEQGEGTCFTVTFARQNNE</sequence>
<dbReference type="Pfam" id="PF14689">
    <property type="entry name" value="SPOB_a"/>
    <property type="match status" value="1"/>
</dbReference>
<dbReference type="Pfam" id="PF00989">
    <property type="entry name" value="PAS"/>
    <property type="match status" value="1"/>
</dbReference>
<evidence type="ECO:0000256" key="2">
    <source>
        <dbReference type="ARBA" id="ARBA00004651"/>
    </source>
</evidence>
<comment type="catalytic activity">
    <reaction evidence="1">
        <text>ATP + protein L-histidine = ADP + protein N-phospho-L-histidine.</text>
        <dbReference type="EC" id="2.7.13.3"/>
    </reaction>
</comment>
<keyword evidence="7 13" id="KW-0812">Transmembrane</keyword>
<keyword evidence="9" id="KW-0418">Kinase</keyword>
<dbReference type="Gene3D" id="3.30.450.20">
    <property type="entry name" value="PAS domain"/>
    <property type="match status" value="2"/>
</dbReference>
<dbReference type="SUPFAM" id="SSF55785">
    <property type="entry name" value="PYP-like sensor domain (PAS domain)"/>
    <property type="match status" value="1"/>
</dbReference>
<evidence type="ECO:0000256" key="13">
    <source>
        <dbReference type="SAM" id="Phobius"/>
    </source>
</evidence>
<dbReference type="CDD" id="cd00130">
    <property type="entry name" value="PAS"/>
    <property type="match status" value="1"/>
</dbReference>
<accession>A0A1I0D6K6</accession>
<feature type="transmembrane region" description="Helical" evidence="13">
    <location>
        <begin position="175"/>
        <end position="198"/>
    </location>
</feature>
<keyword evidence="17" id="KW-1185">Reference proteome</keyword>
<keyword evidence="11 13" id="KW-1133">Transmembrane helix</keyword>
<evidence type="ECO:0000256" key="3">
    <source>
        <dbReference type="ARBA" id="ARBA00012438"/>
    </source>
</evidence>
<dbReference type="GO" id="GO:0005524">
    <property type="term" value="F:ATP binding"/>
    <property type="evidence" value="ECO:0007669"/>
    <property type="project" value="UniProtKB-KW"/>
</dbReference>
<evidence type="ECO:0000256" key="12">
    <source>
        <dbReference type="ARBA" id="ARBA00023012"/>
    </source>
</evidence>
<dbReference type="InterPro" id="IPR005467">
    <property type="entry name" value="His_kinase_dom"/>
</dbReference>
<dbReference type="InterPro" id="IPR004358">
    <property type="entry name" value="Sig_transdc_His_kin-like_C"/>
</dbReference>
<protein>
    <recommendedName>
        <fullName evidence="3">histidine kinase</fullName>
        <ecNumber evidence="3">2.7.13.3</ecNumber>
    </recommendedName>
</protein>
<dbReference type="SMART" id="SM00387">
    <property type="entry name" value="HATPase_c"/>
    <property type="match status" value="1"/>
</dbReference>
<dbReference type="GO" id="GO:0000155">
    <property type="term" value="F:phosphorelay sensor kinase activity"/>
    <property type="evidence" value="ECO:0007669"/>
    <property type="project" value="InterPro"/>
</dbReference>
<dbReference type="SUPFAM" id="SSF55874">
    <property type="entry name" value="ATPase domain of HSP90 chaperone/DNA topoisomerase II/histidine kinase"/>
    <property type="match status" value="1"/>
</dbReference>
<dbReference type="PROSITE" id="PS50112">
    <property type="entry name" value="PAS"/>
    <property type="match status" value="1"/>
</dbReference>
<evidence type="ECO:0000256" key="1">
    <source>
        <dbReference type="ARBA" id="ARBA00000085"/>
    </source>
</evidence>
<evidence type="ECO:0000256" key="9">
    <source>
        <dbReference type="ARBA" id="ARBA00022777"/>
    </source>
</evidence>
<dbReference type="PANTHER" id="PTHR43065:SF10">
    <property type="entry name" value="PEROXIDE STRESS-ACTIVATED HISTIDINE KINASE MAK3"/>
    <property type="match status" value="1"/>
</dbReference>
<dbReference type="PRINTS" id="PR00344">
    <property type="entry name" value="BCTRLSENSOR"/>
</dbReference>
<keyword evidence="8" id="KW-0547">Nucleotide-binding</keyword>
<dbReference type="Gene3D" id="1.10.287.130">
    <property type="match status" value="1"/>
</dbReference>
<organism evidence="16 17">
    <name type="scientific">[Clostridium] aminophilum</name>
    <dbReference type="NCBI Taxonomy" id="1526"/>
    <lineage>
        <taxon>Bacteria</taxon>
        <taxon>Bacillati</taxon>
        <taxon>Bacillota</taxon>
        <taxon>Clostridia</taxon>
        <taxon>Lachnospirales</taxon>
        <taxon>Lachnospiraceae</taxon>
    </lineage>
</organism>
<dbReference type="Pfam" id="PF02518">
    <property type="entry name" value="HATPase_c"/>
    <property type="match status" value="1"/>
</dbReference>
<dbReference type="GO" id="GO:0005886">
    <property type="term" value="C:plasma membrane"/>
    <property type="evidence" value="ECO:0007669"/>
    <property type="project" value="UniProtKB-SubCell"/>
</dbReference>
<dbReference type="SMART" id="SM00091">
    <property type="entry name" value="PAS"/>
    <property type="match status" value="1"/>
</dbReference>
<dbReference type="EMBL" id="FOIL01000010">
    <property type="protein sequence ID" value="SET27247.1"/>
    <property type="molecule type" value="Genomic_DNA"/>
</dbReference>
<dbReference type="RefSeq" id="WP_074649030.1">
    <property type="nucleotide sequence ID" value="NZ_FOIL01000010.1"/>
</dbReference>
<evidence type="ECO:0000256" key="10">
    <source>
        <dbReference type="ARBA" id="ARBA00022840"/>
    </source>
</evidence>
<dbReference type="AlphaFoldDB" id="A0A1I0D6K6"/>
<dbReference type="Gene3D" id="3.30.565.10">
    <property type="entry name" value="Histidine kinase-like ATPase, C-terminal domain"/>
    <property type="match status" value="1"/>
</dbReference>
<keyword evidence="10" id="KW-0067">ATP-binding</keyword>
<evidence type="ECO:0000256" key="8">
    <source>
        <dbReference type="ARBA" id="ARBA00022741"/>
    </source>
</evidence>
<keyword evidence="4" id="KW-1003">Cell membrane</keyword>
<evidence type="ECO:0000259" key="14">
    <source>
        <dbReference type="PROSITE" id="PS50109"/>
    </source>
</evidence>
<keyword evidence="5" id="KW-0597">Phosphoprotein</keyword>
<dbReference type="OrthoDB" id="9813149at2"/>
<gene>
    <name evidence="16" type="ORF">SAMN04487771_101040</name>
</gene>
<dbReference type="eggNOG" id="COG3290">
    <property type="taxonomic scope" value="Bacteria"/>
</dbReference>
<feature type="transmembrane region" description="Helical" evidence="13">
    <location>
        <begin position="20"/>
        <end position="39"/>
    </location>
</feature>